<protein>
    <submittedName>
        <fullName evidence="2">Carboxymuconolactone decarboxylase family protein</fullName>
    </submittedName>
</protein>
<organism evidence="2 3">
    <name type="scientific">Vitreoscilla massiliensis</name>
    <dbReference type="NCBI Taxonomy" id="1689272"/>
    <lineage>
        <taxon>Bacteria</taxon>
        <taxon>Pseudomonadati</taxon>
        <taxon>Pseudomonadota</taxon>
        <taxon>Betaproteobacteria</taxon>
        <taxon>Neisseriales</taxon>
        <taxon>Neisseriaceae</taxon>
        <taxon>Vitreoscilla</taxon>
    </lineage>
</organism>
<evidence type="ECO:0000259" key="1">
    <source>
        <dbReference type="Pfam" id="PF02627"/>
    </source>
</evidence>
<name>A0ABY4E1U7_9NEIS</name>
<evidence type="ECO:0000313" key="2">
    <source>
        <dbReference type="EMBL" id="UOO88293.1"/>
    </source>
</evidence>
<dbReference type="EMBL" id="CP091511">
    <property type="protein sequence ID" value="UOO88293.1"/>
    <property type="molecule type" value="Genomic_DNA"/>
</dbReference>
<keyword evidence="3" id="KW-1185">Reference proteome</keyword>
<dbReference type="InterPro" id="IPR004675">
    <property type="entry name" value="AhpD_core"/>
</dbReference>
<dbReference type="SUPFAM" id="SSF69118">
    <property type="entry name" value="AhpD-like"/>
    <property type="match status" value="1"/>
</dbReference>
<dbReference type="Gene3D" id="1.20.1290.10">
    <property type="entry name" value="AhpD-like"/>
    <property type="match status" value="1"/>
</dbReference>
<dbReference type="InterPro" id="IPR003779">
    <property type="entry name" value="CMD-like"/>
</dbReference>
<dbReference type="Pfam" id="PF02627">
    <property type="entry name" value="CMD"/>
    <property type="match status" value="1"/>
</dbReference>
<dbReference type="RefSeq" id="WP_234333123.1">
    <property type="nucleotide sequence ID" value="NZ_CABKVG010000010.1"/>
</dbReference>
<proteinExistence type="predicted"/>
<dbReference type="InterPro" id="IPR029032">
    <property type="entry name" value="AhpD-like"/>
</dbReference>
<gene>
    <name evidence="2" type="ORF">LVJ82_12515</name>
</gene>
<dbReference type="PANTHER" id="PTHR34846">
    <property type="entry name" value="4-CARBOXYMUCONOLACTONE DECARBOXYLASE FAMILY PROTEIN (AFU_ORTHOLOGUE AFUA_6G11590)"/>
    <property type="match status" value="1"/>
</dbReference>
<reference evidence="2 3" key="1">
    <citation type="journal article" date="2022" name="Res Sq">
        <title>Evolution of multicellular longitudinally dividing oral cavity symbionts (Neisseriaceae).</title>
        <authorList>
            <person name="Nyongesa S."/>
            <person name="Weber P."/>
            <person name="Bernet E."/>
            <person name="Pullido F."/>
            <person name="Nieckarz M."/>
            <person name="Delaby M."/>
            <person name="Nieves C."/>
            <person name="Viehboeck T."/>
            <person name="Krause N."/>
            <person name="Rivera-Millot A."/>
            <person name="Nakamura A."/>
            <person name="Vischer N."/>
            <person name="VanNieuwenhze M."/>
            <person name="Brun Y."/>
            <person name="Cava F."/>
            <person name="Bulgheresi S."/>
            <person name="Veyrier F."/>
        </authorList>
    </citation>
    <scope>NUCLEOTIDE SEQUENCE [LARGE SCALE GENOMIC DNA]</scope>
    <source>
        <strain evidence="2 3">SN4</strain>
    </source>
</reference>
<dbReference type="Proteomes" id="UP000832011">
    <property type="component" value="Chromosome"/>
</dbReference>
<accession>A0ABY4E1U7</accession>
<feature type="domain" description="Carboxymuconolactone decarboxylase-like" evidence="1">
    <location>
        <begin position="50"/>
        <end position="122"/>
    </location>
</feature>
<dbReference type="NCBIfam" id="TIGR00778">
    <property type="entry name" value="ahpD_dom"/>
    <property type="match status" value="1"/>
</dbReference>
<dbReference type="PANTHER" id="PTHR34846:SF7">
    <property type="entry name" value="BLL7811 PROTEIN"/>
    <property type="match status" value="1"/>
</dbReference>
<evidence type="ECO:0000313" key="3">
    <source>
        <dbReference type="Proteomes" id="UP000832011"/>
    </source>
</evidence>
<sequence length="172" mass="18968">MLKVSVFDTVNLYDVTFSIKMKVTAMKRIVLAKPDATPYKKLAAMDAEINKLFEAAGLASGYSHLLRLRVSQLNGCAFCVKMHAQDAAKCGENLERIALTSAWEETGVYSEAEKAGFALAEAVTHIQNPALFEHAYAHALTLYTEEQIAAIEWLAIIMNTWNRVGISSQLQA</sequence>